<gene>
    <name evidence="2" type="ORF">SAMN02787118_114217</name>
</gene>
<feature type="compositionally biased region" description="Basic and acidic residues" evidence="1">
    <location>
        <begin position="11"/>
        <end position="24"/>
    </location>
</feature>
<accession>A0A1I2NCB8</accession>
<proteinExistence type="predicted"/>
<evidence type="ECO:0000313" key="2">
    <source>
        <dbReference type="EMBL" id="SFF99116.1"/>
    </source>
</evidence>
<feature type="compositionally biased region" description="Basic and acidic residues" evidence="1">
    <location>
        <begin position="47"/>
        <end position="70"/>
    </location>
</feature>
<dbReference type="AlphaFoldDB" id="A0A1I2NCB8"/>
<dbReference type="Proteomes" id="UP000181942">
    <property type="component" value="Unassembled WGS sequence"/>
</dbReference>
<dbReference type="EMBL" id="FONR01000014">
    <property type="protein sequence ID" value="SFF99116.1"/>
    <property type="molecule type" value="Genomic_DNA"/>
</dbReference>
<protein>
    <submittedName>
        <fullName evidence="2">Uncharacterized protein</fullName>
    </submittedName>
</protein>
<feature type="region of interest" description="Disordered" evidence="1">
    <location>
        <begin position="1"/>
        <end position="24"/>
    </location>
</feature>
<evidence type="ECO:0000313" key="3">
    <source>
        <dbReference type="Proteomes" id="UP000181942"/>
    </source>
</evidence>
<sequence length="70" mass="8083">MATLVGFPESPVRRDATERRPRAPFDSDLGVLRRTWWIAFRSYGVRGIDRHPPCRPDTGDSEPQSREDRS</sequence>
<dbReference type="RefSeq" id="WP_075030842.1">
    <property type="nucleotide sequence ID" value="NZ_FONR01000014.1"/>
</dbReference>
<feature type="region of interest" description="Disordered" evidence="1">
    <location>
        <begin position="46"/>
        <end position="70"/>
    </location>
</feature>
<organism evidence="2 3">
    <name type="scientific">Streptomyces mirabilis</name>
    <dbReference type="NCBI Taxonomy" id="68239"/>
    <lineage>
        <taxon>Bacteria</taxon>
        <taxon>Bacillati</taxon>
        <taxon>Actinomycetota</taxon>
        <taxon>Actinomycetes</taxon>
        <taxon>Kitasatosporales</taxon>
        <taxon>Streptomycetaceae</taxon>
        <taxon>Streptomyces</taxon>
    </lineage>
</organism>
<evidence type="ECO:0000256" key="1">
    <source>
        <dbReference type="SAM" id="MobiDB-lite"/>
    </source>
</evidence>
<name>A0A1I2NCB8_9ACTN</name>
<reference evidence="2 3" key="1">
    <citation type="submission" date="2016-10" db="EMBL/GenBank/DDBJ databases">
        <authorList>
            <person name="de Groot N.N."/>
        </authorList>
    </citation>
    <scope>NUCLEOTIDE SEQUENCE [LARGE SCALE GENOMIC DNA]</scope>
    <source>
        <strain evidence="2 3">OK461</strain>
    </source>
</reference>